<evidence type="ECO:0000256" key="1">
    <source>
        <dbReference type="SAM" id="MobiDB-lite"/>
    </source>
</evidence>
<evidence type="ECO:0000313" key="3">
    <source>
        <dbReference type="Proteomes" id="UP000215914"/>
    </source>
</evidence>
<feature type="region of interest" description="Disordered" evidence="1">
    <location>
        <begin position="1"/>
        <end position="52"/>
    </location>
</feature>
<reference evidence="2" key="1">
    <citation type="journal article" date="2017" name="Nature">
        <title>The sunflower genome provides insights into oil metabolism, flowering and Asterid evolution.</title>
        <authorList>
            <person name="Badouin H."/>
            <person name="Gouzy J."/>
            <person name="Grassa C.J."/>
            <person name="Murat F."/>
            <person name="Staton S.E."/>
            <person name="Cottret L."/>
            <person name="Lelandais-Briere C."/>
            <person name="Owens G.L."/>
            <person name="Carrere S."/>
            <person name="Mayjonade B."/>
            <person name="Legrand L."/>
            <person name="Gill N."/>
            <person name="Kane N.C."/>
            <person name="Bowers J.E."/>
            <person name="Hubner S."/>
            <person name="Bellec A."/>
            <person name="Berard A."/>
            <person name="Berges H."/>
            <person name="Blanchet N."/>
            <person name="Boniface M.C."/>
            <person name="Brunel D."/>
            <person name="Catrice O."/>
            <person name="Chaidir N."/>
            <person name="Claudel C."/>
            <person name="Donnadieu C."/>
            <person name="Faraut T."/>
            <person name="Fievet G."/>
            <person name="Helmstetter N."/>
            <person name="King M."/>
            <person name="Knapp S.J."/>
            <person name="Lai Z."/>
            <person name="Le Paslier M.C."/>
            <person name="Lippi Y."/>
            <person name="Lorenzon L."/>
            <person name="Mandel J.R."/>
            <person name="Marage G."/>
            <person name="Marchand G."/>
            <person name="Marquand E."/>
            <person name="Bret-Mestries E."/>
            <person name="Morien E."/>
            <person name="Nambeesan S."/>
            <person name="Nguyen T."/>
            <person name="Pegot-Espagnet P."/>
            <person name="Pouilly N."/>
            <person name="Raftis F."/>
            <person name="Sallet E."/>
            <person name="Schiex T."/>
            <person name="Thomas J."/>
            <person name="Vandecasteele C."/>
            <person name="Vares D."/>
            <person name="Vear F."/>
            <person name="Vautrin S."/>
            <person name="Crespi M."/>
            <person name="Mangin B."/>
            <person name="Burke J.M."/>
            <person name="Salse J."/>
            <person name="Munos S."/>
            <person name="Vincourt P."/>
            <person name="Rieseberg L.H."/>
            <person name="Langlade N.B."/>
        </authorList>
    </citation>
    <scope>NUCLEOTIDE SEQUENCE</scope>
    <source>
        <tissue evidence="2">Leaves</tissue>
    </source>
</reference>
<evidence type="ECO:0000313" key="2">
    <source>
        <dbReference type="EMBL" id="KAF5783558.1"/>
    </source>
</evidence>
<dbReference type="EMBL" id="MNCJ02000326">
    <property type="protein sequence ID" value="KAF5783558.1"/>
    <property type="molecule type" value="Genomic_DNA"/>
</dbReference>
<name>A0A9K3HRX3_HELAN</name>
<sequence>MLWLEVAASKQSTRRSTRRKGAGQPSSSETIDLGDDLEVEDTKVPTDGKKGELPLVVGKDTKALGKKVGGSKPSGKAIESSSNVDSGEIYVPDWKVIISDSFKSPTICEDVLNHFAPPAILASSSSMVNYQMISKMIMASCNLCPLLHEGIVCF</sequence>
<comment type="caution">
    <text evidence="2">The sequence shown here is derived from an EMBL/GenBank/DDBJ whole genome shotgun (WGS) entry which is preliminary data.</text>
</comment>
<gene>
    <name evidence="2" type="ORF">HanXRQr2_Chr11g0509311</name>
</gene>
<dbReference type="AlphaFoldDB" id="A0A9K3HRX3"/>
<feature type="compositionally biased region" description="Basic residues" evidence="1">
    <location>
        <begin position="12"/>
        <end position="21"/>
    </location>
</feature>
<dbReference type="Gramene" id="mRNA:HanXRQr2_Chr11g0509311">
    <property type="protein sequence ID" value="mRNA:HanXRQr2_Chr11g0509311"/>
    <property type="gene ID" value="HanXRQr2_Chr11g0509311"/>
</dbReference>
<organism evidence="2 3">
    <name type="scientific">Helianthus annuus</name>
    <name type="common">Common sunflower</name>
    <dbReference type="NCBI Taxonomy" id="4232"/>
    <lineage>
        <taxon>Eukaryota</taxon>
        <taxon>Viridiplantae</taxon>
        <taxon>Streptophyta</taxon>
        <taxon>Embryophyta</taxon>
        <taxon>Tracheophyta</taxon>
        <taxon>Spermatophyta</taxon>
        <taxon>Magnoliopsida</taxon>
        <taxon>eudicotyledons</taxon>
        <taxon>Gunneridae</taxon>
        <taxon>Pentapetalae</taxon>
        <taxon>asterids</taxon>
        <taxon>campanulids</taxon>
        <taxon>Asterales</taxon>
        <taxon>Asteraceae</taxon>
        <taxon>Asteroideae</taxon>
        <taxon>Heliantheae alliance</taxon>
        <taxon>Heliantheae</taxon>
        <taxon>Helianthus</taxon>
    </lineage>
</organism>
<proteinExistence type="predicted"/>
<keyword evidence="3" id="KW-1185">Reference proteome</keyword>
<protein>
    <submittedName>
        <fullName evidence="2">Uncharacterized protein</fullName>
    </submittedName>
</protein>
<feature type="compositionally biased region" description="Basic and acidic residues" evidence="1">
    <location>
        <begin position="40"/>
        <end position="52"/>
    </location>
</feature>
<accession>A0A9K3HRX3</accession>
<reference evidence="2" key="2">
    <citation type="submission" date="2020-06" db="EMBL/GenBank/DDBJ databases">
        <title>Helianthus annuus Genome sequencing and assembly Release 2.</title>
        <authorList>
            <person name="Gouzy J."/>
            <person name="Langlade N."/>
            <person name="Munos S."/>
        </authorList>
    </citation>
    <scope>NUCLEOTIDE SEQUENCE</scope>
    <source>
        <tissue evidence="2">Leaves</tissue>
    </source>
</reference>
<dbReference type="Proteomes" id="UP000215914">
    <property type="component" value="Unassembled WGS sequence"/>
</dbReference>